<proteinExistence type="predicted"/>
<name>A0A931CKJ8_9MICC</name>
<keyword evidence="1" id="KW-0472">Membrane</keyword>
<evidence type="ECO:0000256" key="1">
    <source>
        <dbReference type="SAM" id="Phobius"/>
    </source>
</evidence>
<reference evidence="2 3" key="1">
    <citation type="submission" date="2020-11" db="EMBL/GenBank/DDBJ databases">
        <title>Arthrobacter antarcticus sp. nov., isolated from Antarctic Soil.</title>
        <authorList>
            <person name="Li J."/>
        </authorList>
    </citation>
    <scope>NUCLEOTIDE SEQUENCE [LARGE SCALE GENOMIC DNA]</scope>
    <source>
        <strain evidence="2 3">Z1-20</strain>
    </source>
</reference>
<accession>A0A931CKJ8</accession>
<dbReference type="Proteomes" id="UP000655366">
    <property type="component" value="Unassembled WGS sequence"/>
</dbReference>
<dbReference type="EMBL" id="JADNYM010000005">
    <property type="protein sequence ID" value="MBG0738677.1"/>
    <property type="molecule type" value="Genomic_DNA"/>
</dbReference>
<feature type="transmembrane region" description="Helical" evidence="1">
    <location>
        <begin position="23"/>
        <end position="52"/>
    </location>
</feature>
<keyword evidence="1" id="KW-0812">Transmembrane</keyword>
<sequence length="113" mass="11660">MIALPMAVPAAADKVNLKGGWDAFWGAITTGFPGITTLMTIVGVCLVVFAVIKWAWDRRRGGGMGQGSQPLWGALIPGAILAAPALLFPLLLGILDFVANIAIKLAQTATSGS</sequence>
<dbReference type="AlphaFoldDB" id="A0A931CKJ8"/>
<feature type="transmembrane region" description="Helical" evidence="1">
    <location>
        <begin position="72"/>
        <end position="95"/>
    </location>
</feature>
<comment type="caution">
    <text evidence="2">The sequence shown here is derived from an EMBL/GenBank/DDBJ whole genome shotgun (WGS) entry which is preliminary data.</text>
</comment>
<keyword evidence="1" id="KW-1133">Transmembrane helix</keyword>
<gene>
    <name evidence="2" type="ORF">IV500_04480</name>
</gene>
<organism evidence="2 3">
    <name type="scientific">Arthrobacter terrae</name>
    <dbReference type="NCBI Taxonomy" id="2935737"/>
    <lineage>
        <taxon>Bacteria</taxon>
        <taxon>Bacillati</taxon>
        <taxon>Actinomycetota</taxon>
        <taxon>Actinomycetes</taxon>
        <taxon>Micrococcales</taxon>
        <taxon>Micrococcaceae</taxon>
        <taxon>Arthrobacter</taxon>
    </lineage>
</organism>
<evidence type="ECO:0000313" key="3">
    <source>
        <dbReference type="Proteomes" id="UP000655366"/>
    </source>
</evidence>
<protein>
    <submittedName>
        <fullName evidence="2">Uncharacterized protein</fullName>
    </submittedName>
</protein>
<dbReference type="RefSeq" id="WP_196395629.1">
    <property type="nucleotide sequence ID" value="NZ_JADNYM010000005.1"/>
</dbReference>
<evidence type="ECO:0000313" key="2">
    <source>
        <dbReference type="EMBL" id="MBG0738677.1"/>
    </source>
</evidence>
<keyword evidence="3" id="KW-1185">Reference proteome</keyword>